<name>A0A6B0SY45_9EURY</name>
<dbReference type="AlphaFoldDB" id="A0A6B0SY45"/>
<dbReference type="RefSeq" id="WP_159665243.1">
    <property type="nucleotide sequence ID" value="NZ_WUUS01000004.1"/>
</dbReference>
<evidence type="ECO:0000313" key="1">
    <source>
        <dbReference type="EMBL" id="MXR41242.1"/>
    </source>
</evidence>
<dbReference type="EMBL" id="WUUS01000004">
    <property type="protein sequence ID" value="MXR41242.1"/>
    <property type="molecule type" value="Genomic_DNA"/>
</dbReference>
<evidence type="ECO:0000313" key="2">
    <source>
        <dbReference type="Proteomes" id="UP000437065"/>
    </source>
</evidence>
<reference evidence="1 2" key="1">
    <citation type="submission" date="2019-12" db="EMBL/GenBank/DDBJ databases">
        <title>Isolation and characterization of three novel carbon monoxide-oxidizing members of Halobacteria from salione crusts and soils.</title>
        <authorList>
            <person name="Myers M.R."/>
            <person name="King G.M."/>
        </authorList>
    </citation>
    <scope>NUCLEOTIDE SEQUENCE [LARGE SCALE GENOMIC DNA]</scope>
    <source>
        <strain evidence="1 2">WSA2</strain>
    </source>
</reference>
<organism evidence="1 2">
    <name type="scientific">Halobaculum saliterrae</name>
    <dbReference type="NCBI Taxonomy" id="2073113"/>
    <lineage>
        <taxon>Archaea</taxon>
        <taxon>Methanobacteriati</taxon>
        <taxon>Methanobacteriota</taxon>
        <taxon>Stenosarchaea group</taxon>
        <taxon>Halobacteria</taxon>
        <taxon>Halobacteriales</taxon>
        <taxon>Haloferacaceae</taxon>
        <taxon>Halobaculum</taxon>
    </lineage>
</organism>
<proteinExistence type="predicted"/>
<protein>
    <submittedName>
        <fullName evidence="1">Uncharacterized protein</fullName>
    </submittedName>
</protein>
<keyword evidence="2" id="KW-1185">Reference proteome</keyword>
<comment type="caution">
    <text evidence="1">The sequence shown here is derived from an EMBL/GenBank/DDBJ whole genome shotgun (WGS) entry which is preliminary data.</text>
</comment>
<dbReference type="Proteomes" id="UP000437065">
    <property type="component" value="Unassembled WGS sequence"/>
</dbReference>
<gene>
    <name evidence="1" type="ORF">GRX01_07815</name>
</gene>
<accession>A0A6B0SY45</accession>
<sequence length="122" mass="13707">MNQIGNSDSWSRADAVLVGTVPQIRRAVRRVLEEHPTPNDKDQRDPWARPLGYDADKAVCRCCLRAFDEITDRHLAQAHGIRASEYADQYDDPVRDPEPLGEDELTTAEWKGWAHSIGGGPK</sequence>